<dbReference type="OMA" id="YLMKPVV"/>
<dbReference type="AlphaFoldDB" id="A0A0D2S5X8"/>
<name>A0A0D2S5X8_GOSRA</name>
<dbReference type="Proteomes" id="UP000032304">
    <property type="component" value="Chromosome 13"/>
</dbReference>
<reference evidence="1 2" key="1">
    <citation type="journal article" date="2012" name="Nature">
        <title>Repeated polyploidization of Gossypium genomes and the evolution of spinnable cotton fibres.</title>
        <authorList>
            <person name="Paterson A.H."/>
            <person name="Wendel J.F."/>
            <person name="Gundlach H."/>
            <person name="Guo H."/>
            <person name="Jenkins J."/>
            <person name="Jin D."/>
            <person name="Llewellyn D."/>
            <person name="Showmaker K.C."/>
            <person name="Shu S."/>
            <person name="Udall J."/>
            <person name="Yoo M.J."/>
            <person name="Byers R."/>
            <person name="Chen W."/>
            <person name="Doron-Faigenboim A."/>
            <person name="Duke M.V."/>
            <person name="Gong L."/>
            <person name="Grimwood J."/>
            <person name="Grover C."/>
            <person name="Grupp K."/>
            <person name="Hu G."/>
            <person name="Lee T.H."/>
            <person name="Li J."/>
            <person name="Lin L."/>
            <person name="Liu T."/>
            <person name="Marler B.S."/>
            <person name="Page J.T."/>
            <person name="Roberts A.W."/>
            <person name="Romanel E."/>
            <person name="Sanders W.S."/>
            <person name="Szadkowski E."/>
            <person name="Tan X."/>
            <person name="Tang H."/>
            <person name="Xu C."/>
            <person name="Wang J."/>
            <person name="Wang Z."/>
            <person name="Zhang D."/>
            <person name="Zhang L."/>
            <person name="Ashrafi H."/>
            <person name="Bedon F."/>
            <person name="Bowers J.E."/>
            <person name="Brubaker C.L."/>
            <person name="Chee P.W."/>
            <person name="Das S."/>
            <person name="Gingle A.R."/>
            <person name="Haigler C.H."/>
            <person name="Harker D."/>
            <person name="Hoffmann L.V."/>
            <person name="Hovav R."/>
            <person name="Jones D.C."/>
            <person name="Lemke C."/>
            <person name="Mansoor S."/>
            <person name="ur Rahman M."/>
            <person name="Rainville L.N."/>
            <person name="Rambani A."/>
            <person name="Reddy U.K."/>
            <person name="Rong J.K."/>
            <person name="Saranga Y."/>
            <person name="Scheffler B.E."/>
            <person name="Scheffler J.A."/>
            <person name="Stelly D.M."/>
            <person name="Triplett B.A."/>
            <person name="Van Deynze A."/>
            <person name="Vaslin M.F."/>
            <person name="Waghmare V.N."/>
            <person name="Walford S.A."/>
            <person name="Wright R.J."/>
            <person name="Zaki E.A."/>
            <person name="Zhang T."/>
            <person name="Dennis E.S."/>
            <person name="Mayer K.F."/>
            <person name="Peterson D.G."/>
            <person name="Rokhsar D.S."/>
            <person name="Wang X."/>
            <person name="Schmutz J."/>
        </authorList>
    </citation>
    <scope>NUCLEOTIDE SEQUENCE [LARGE SCALE GENOMIC DNA]</scope>
</reference>
<dbReference type="EMBL" id="CM001752">
    <property type="protein sequence ID" value="KJB78492.1"/>
    <property type="molecule type" value="Genomic_DNA"/>
</dbReference>
<dbReference type="KEGG" id="gra:105784241"/>
<dbReference type="Gramene" id="KJB78492">
    <property type="protein sequence ID" value="KJB78492"/>
    <property type="gene ID" value="B456_013G002100"/>
</dbReference>
<organism evidence="1 2">
    <name type="scientific">Gossypium raimondii</name>
    <name type="common">Peruvian cotton</name>
    <name type="synonym">Gossypium klotzschianum subsp. raimondii</name>
    <dbReference type="NCBI Taxonomy" id="29730"/>
    <lineage>
        <taxon>Eukaryota</taxon>
        <taxon>Viridiplantae</taxon>
        <taxon>Streptophyta</taxon>
        <taxon>Embryophyta</taxon>
        <taxon>Tracheophyta</taxon>
        <taxon>Spermatophyta</taxon>
        <taxon>Magnoliopsida</taxon>
        <taxon>eudicotyledons</taxon>
        <taxon>Gunneridae</taxon>
        <taxon>Pentapetalae</taxon>
        <taxon>rosids</taxon>
        <taxon>malvids</taxon>
        <taxon>Malvales</taxon>
        <taxon>Malvaceae</taxon>
        <taxon>Malvoideae</taxon>
        <taxon>Gossypium</taxon>
    </lineage>
</organism>
<protein>
    <submittedName>
        <fullName evidence="1">Uncharacterized protein</fullName>
    </submittedName>
</protein>
<sequence>MDRGYDNDGVSCVTAGFAAASAVASASAIDASFRTGSDHDSSPLLGLISITSPYCHHHCSMKSPDLYVFDCKEYEYLMKPVVCSLLNLHLKSSVSSFLDCLWLFKLYEEFGLI</sequence>
<keyword evidence="2" id="KW-1185">Reference proteome</keyword>
<evidence type="ECO:0000313" key="2">
    <source>
        <dbReference type="Proteomes" id="UP000032304"/>
    </source>
</evidence>
<gene>
    <name evidence="1" type="ORF">B456_013G002100</name>
</gene>
<evidence type="ECO:0000313" key="1">
    <source>
        <dbReference type="EMBL" id="KJB78492.1"/>
    </source>
</evidence>
<proteinExistence type="predicted"/>
<accession>A0A0D2S5X8</accession>
<dbReference type="OrthoDB" id="979705at2759"/>